<organism evidence="1 2">
    <name type="scientific">Dendrobium nobile</name>
    <name type="common">Orchid</name>
    <dbReference type="NCBI Taxonomy" id="94219"/>
    <lineage>
        <taxon>Eukaryota</taxon>
        <taxon>Viridiplantae</taxon>
        <taxon>Streptophyta</taxon>
        <taxon>Embryophyta</taxon>
        <taxon>Tracheophyta</taxon>
        <taxon>Spermatophyta</taxon>
        <taxon>Magnoliopsida</taxon>
        <taxon>Liliopsida</taxon>
        <taxon>Asparagales</taxon>
        <taxon>Orchidaceae</taxon>
        <taxon>Epidendroideae</taxon>
        <taxon>Malaxideae</taxon>
        <taxon>Dendrobiinae</taxon>
        <taxon>Dendrobium</taxon>
    </lineage>
</organism>
<dbReference type="EMBL" id="JAGYWB010000018">
    <property type="protein sequence ID" value="KAI0492482.1"/>
    <property type="molecule type" value="Genomic_DNA"/>
</dbReference>
<name>A0A8T3A9L2_DENNO</name>
<dbReference type="Proteomes" id="UP000829196">
    <property type="component" value="Unassembled WGS sequence"/>
</dbReference>
<gene>
    <name evidence="1" type="ORF">KFK09_026755</name>
</gene>
<evidence type="ECO:0000313" key="2">
    <source>
        <dbReference type="Proteomes" id="UP000829196"/>
    </source>
</evidence>
<keyword evidence="2" id="KW-1185">Reference proteome</keyword>
<comment type="caution">
    <text evidence="1">The sequence shown here is derived from an EMBL/GenBank/DDBJ whole genome shotgun (WGS) entry which is preliminary data.</text>
</comment>
<accession>A0A8T3A9L2</accession>
<protein>
    <submittedName>
        <fullName evidence="1">Uncharacterized protein</fullName>
    </submittedName>
</protein>
<sequence>MAGRLGSFSDFPFLSEGKLRHFDRDENGSTPALKIAFFLPYATSAKSREFAGYFSLAVASRPRLFHDFPFPSDRKERQFDRKQPRELTGSEGNFLPFTILSQIP</sequence>
<proteinExistence type="predicted"/>
<evidence type="ECO:0000313" key="1">
    <source>
        <dbReference type="EMBL" id="KAI0492482.1"/>
    </source>
</evidence>
<dbReference type="AlphaFoldDB" id="A0A8T3A9L2"/>
<reference evidence="1" key="1">
    <citation type="journal article" date="2022" name="Front. Genet.">
        <title>Chromosome-Scale Assembly of the Dendrobium nobile Genome Provides Insights Into the Molecular Mechanism of the Biosynthesis of the Medicinal Active Ingredient of Dendrobium.</title>
        <authorList>
            <person name="Xu Q."/>
            <person name="Niu S.-C."/>
            <person name="Li K.-L."/>
            <person name="Zheng P.-J."/>
            <person name="Zhang X.-J."/>
            <person name="Jia Y."/>
            <person name="Liu Y."/>
            <person name="Niu Y.-X."/>
            <person name="Yu L.-H."/>
            <person name="Chen D.-F."/>
            <person name="Zhang G.-Q."/>
        </authorList>
    </citation>
    <scope>NUCLEOTIDE SEQUENCE</scope>
    <source>
        <tissue evidence="1">Leaf</tissue>
    </source>
</reference>